<reference evidence="1 2" key="1">
    <citation type="submission" date="2020-04" db="EMBL/GenBank/DDBJ databases">
        <authorList>
            <person name="Zhang R."/>
            <person name="Schippers A."/>
        </authorList>
    </citation>
    <scope>NUCLEOTIDE SEQUENCE [LARGE SCALE GENOMIC DNA]</scope>
    <source>
        <strain evidence="1 2">DSM 109850</strain>
    </source>
</reference>
<accession>A0A7Y0Q204</accession>
<evidence type="ECO:0000313" key="2">
    <source>
        <dbReference type="Proteomes" id="UP000533476"/>
    </source>
</evidence>
<keyword evidence="2" id="KW-1185">Reference proteome</keyword>
<dbReference type="AlphaFoldDB" id="A0A7Y0Q204"/>
<dbReference type="EMBL" id="JABBVZ010000013">
    <property type="protein sequence ID" value="NMP21875.1"/>
    <property type="molecule type" value="Genomic_DNA"/>
</dbReference>
<sequence>MNRHVDLNTPLAEALEQRGFGTVAWEAAETCAFGHDRHPAQGIGAICRTCEAQYAREHGYLPFSQECEDAIRADPDGYQYCFDRVARDFSQMTNLWQALTAVMASYTRWEVHLERIGEQLYDATVECEQACGTAAMGIDPASALAAALLRFLSREV</sequence>
<dbReference type="RefSeq" id="WP_169097677.1">
    <property type="nucleotide sequence ID" value="NZ_JABBVZ010000013.1"/>
</dbReference>
<gene>
    <name evidence="1" type="ORF">HIJ39_05855</name>
</gene>
<proteinExistence type="predicted"/>
<organism evidence="1 2">
    <name type="scientific">Sulfobacillus harzensis</name>
    <dbReference type="NCBI Taxonomy" id="2729629"/>
    <lineage>
        <taxon>Bacteria</taxon>
        <taxon>Bacillati</taxon>
        <taxon>Bacillota</taxon>
        <taxon>Clostridia</taxon>
        <taxon>Eubacteriales</taxon>
        <taxon>Clostridiales Family XVII. Incertae Sedis</taxon>
        <taxon>Sulfobacillus</taxon>
    </lineage>
</organism>
<dbReference type="Proteomes" id="UP000533476">
    <property type="component" value="Unassembled WGS sequence"/>
</dbReference>
<name>A0A7Y0Q204_9FIRM</name>
<protein>
    <submittedName>
        <fullName evidence="1">Uncharacterized protein</fullName>
    </submittedName>
</protein>
<evidence type="ECO:0000313" key="1">
    <source>
        <dbReference type="EMBL" id="NMP21875.1"/>
    </source>
</evidence>
<comment type="caution">
    <text evidence="1">The sequence shown here is derived from an EMBL/GenBank/DDBJ whole genome shotgun (WGS) entry which is preliminary data.</text>
</comment>